<comment type="caution">
    <text evidence="1">The sequence shown here is derived from an EMBL/GenBank/DDBJ whole genome shotgun (WGS) entry which is preliminary data.</text>
</comment>
<proteinExistence type="predicted"/>
<name>A0A177AQI5_9BILA</name>
<keyword evidence="2" id="KW-1185">Reference proteome</keyword>
<evidence type="ECO:0000313" key="2">
    <source>
        <dbReference type="Proteomes" id="UP000078046"/>
    </source>
</evidence>
<dbReference type="EMBL" id="LWCA01002918">
    <property type="protein sequence ID" value="OAF63643.1"/>
    <property type="molecule type" value="Genomic_DNA"/>
</dbReference>
<dbReference type="AlphaFoldDB" id="A0A177AQI5"/>
<sequence length="197" mass="23657">DKEEKKVALLKLSIGDRVRLRLKRSGTTDSYVAIKREIGTWNQSSSIRERIKFYSIYRNKFEEICNFMDRLDQQAEKCDFDGEKDDHIKDMLNVYKKEKITFKMNPTAVFAEIREYNFIEIKNEVVKEPIKDVEHVAKIQQVKEPEKVLELIKIEFIDRPTFIELKSTFKPHFILPAFFDWYIYIKAGRKRQKYIPH</sequence>
<dbReference type="Proteomes" id="UP000078046">
    <property type="component" value="Unassembled WGS sequence"/>
</dbReference>
<reference evidence="1 2" key="1">
    <citation type="submission" date="2016-04" db="EMBL/GenBank/DDBJ databases">
        <title>The genome of Intoshia linei affirms orthonectids as highly simplified spiralians.</title>
        <authorList>
            <person name="Mikhailov K.V."/>
            <person name="Slusarev G.S."/>
            <person name="Nikitin M.A."/>
            <person name="Logacheva M.D."/>
            <person name="Penin A."/>
            <person name="Aleoshin V."/>
            <person name="Panchin Y.V."/>
        </authorList>
    </citation>
    <scope>NUCLEOTIDE SEQUENCE [LARGE SCALE GENOMIC DNA]</scope>
    <source>
        <strain evidence="1">Intl2013</strain>
        <tissue evidence="1">Whole animal</tissue>
    </source>
</reference>
<evidence type="ECO:0000313" key="1">
    <source>
        <dbReference type="EMBL" id="OAF63643.1"/>
    </source>
</evidence>
<accession>A0A177AQI5</accession>
<protein>
    <submittedName>
        <fullName evidence="1">Uncharacterized protein</fullName>
    </submittedName>
</protein>
<feature type="non-terminal residue" evidence="1">
    <location>
        <position position="1"/>
    </location>
</feature>
<organism evidence="1 2">
    <name type="scientific">Intoshia linei</name>
    <dbReference type="NCBI Taxonomy" id="1819745"/>
    <lineage>
        <taxon>Eukaryota</taxon>
        <taxon>Metazoa</taxon>
        <taxon>Spiralia</taxon>
        <taxon>Lophotrochozoa</taxon>
        <taxon>Mesozoa</taxon>
        <taxon>Orthonectida</taxon>
        <taxon>Rhopaluridae</taxon>
        <taxon>Intoshia</taxon>
    </lineage>
</organism>
<gene>
    <name evidence="1" type="ORF">A3Q56_08652</name>
</gene>